<reference evidence="3 4" key="1">
    <citation type="submission" date="2018-06" db="EMBL/GenBank/DDBJ databases">
        <authorList>
            <consortium name="Pathogen Informatics"/>
            <person name="Doyle S."/>
        </authorList>
    </citation>
    <scope>NUCLEOTIDE SEQUENCE [LARGE SCALE GENOMIC DNA]</scope>
    <source>
        <strain evidence="3 4">NCTC11807</strain>
    </source>
</reference>
<organism evidence="3 4">
    <name type="scientific">Staphylococcus saccharolyticus</name>
    <dbReference type="NCBI Taxonomy" id="33028"/>
    <lineage>
        <taxon>Bacteria</taxon>
        <taxon>Bacillati</taxon>
        <taxon>Bacillota</taxon>
        <taxon>Bacilli</taxon>
        <taxon>Bacillales</taxon>
        <taxon>Staphylococcaceae</taxon>
        <taxon>Staphylococcus</taxon>
    </lineage>
</organism>
<dbReference type="AlphaFoldDB" id="A0A380GZL5"/>
<dbReference type="SUPFAM" id="SSF53706">
    <property type="entry name" value="Formate dehydrogenase/DMSO reductase, domains 1-3"/>
    <property type="match status" value="1"/>
</dbReference>
<sequence>MIEDIHNGDVHSLYLYGEDTGIAGSNINFVLAAFEKLDFMVVQDEFLTYTATFADVVLPASPSLEKDGTFTNTERRIQCLYKALDSLGDS</sequence>
<dbReference type="GO" id="GO:0003954">
    <property type="term" value="F:NADH dehydrogenase activity"/>
    <property type="evidence" value="ECO:0007669"/>
    <property type="project" value="TreeGrafter"/>
</dbReference>
<dbReference type="GO" id="GO:0022904">
    <property type="term" value="P:respiratory electron transport chain"/>
    <property type="evidence" value="ECO:0007669"/>
    <property type="project" value="TreeGrafter"/>
</dbReference>
<dbReference type="Pfam" id="PF00384">
    <property type="entry name" value="Molybdopterin"/>
    <property type="match status" value="1"/>
</dbReference>
<dbReference type="Proteomes" id="UP000255425">
    <property type="component" value="Unassembled WGS sequence"/>
</dbReference>
<dbReference type="InterPro" id="IPR006656">
    <property type="entry name" value="Mopterin_OxRdtase"/>
</dbReference>
<evidence type="ECO:0000313" key="3">
    <source>
        <dbReference type="EMBL" id="SUM69230.1"/>
    </source>
</evidence>
<keyword evidence="4" id="KW-1185">Reference proteome</keyword>
<dbReference type="PANTHER" id="PTHR43105:SF14">
    <property type="entry name" value="FORMATE DEHYDROGENASE H"/>
    <property type="match status" value="1"/>
</dbReference>
<evidence type="ECO:0000313" key="4">
    <source>
        <dbReference type="Proteomes" id="UP000255425"/>
    </source>
</evidence>
<keyword evidence="1 3" id="KW-0560">Oxidoreductase</keyword>
<protein>
    <submittedName>
        <fullName evidence="3">Formate dehydrogenase</fullName>
        <ecNumber evidence="3">1.17.1.9</ecNumber>
    </submittedName>
</protein>
<dbReference type="PANTHER" id="PTHR43105">
    <property type="entry name" value="RESPIRATORY NITRATE REDUCTASE"/>
    <property type="match status" value="1"/>
</dbReference>
<evidence type="ECO:0000259" key="2">
    <source>
        <dbReference type="Pfam" id="PF00384"/>
    </source>
</evidence>
<proteinExistence type="predicted"/>
<dbReference type="InterPro" id="IPR050123">
    <property type="entry name" value="Prok_molybdopt-oxidoreductase"/>
</dbReference>
<feature type="domain" description="Molybdopterin oxidoreductase" evidence="2">
    <location>
        <begin position="2"/>
        <end position="89"/>
    </location>
</feature>
<accession>A0A380GZL5</accession>
<dbReference type="EMBL" id="UHDZ01000001">
    <property type="protein sequence ID" value="SUM69230.1"/>
    <property type="molecule type" value="Genomic_DNA"/>
</dbReference>
<dbReference type="EC" id="1.17.1.9" evidence="3"/>
<dbReference type="GO" id="GO:0008863">
    <property type="term" value="F:formate dehydrogenase (NAD+) activity"/>
    <property type="evidence" value="ECO:0007669"/>
    <property type="project" value="UniProtKB-EC"/>
</dbReference>
<dbReference type="GO" id="GO:0016020">
    <property type="term" value="C:membrane"/>
    <property type="evidence" value="ECO:0007669"/>
    <property type="project" value="TreeGrafter"/>
</dbReference>
<dbReference type="Gene3D" id="3.40.50.740">
    <property type="match status" value="1"/>
</dbReference>
<gene>
    <name evidence="3" type="ORF">NCTC11807_00770</name>
</gene>
<name>A0A380GZL5_9STAP</name>
<evidence type="ECO:0000256" key="1">
    <source>
        <dbReference type="ARBA" id="ARBA00023002"/>
    </source>
</evidence>